<dbReference type="InterPro" id="IPR022791">
    <property type="entry name" value="L-PG_synthase/AglD"/>
</dbReference>
<evidence type="ECO:0000313" key="8">
    <source>
        <dbReference type="Proteomes" id="UP001499882"/>
    </source>
</evidence>
<evidence type="ECO:0000256" key="1">
    <source>
        <dbReference type="ARBA" id="ARBA00004651"/>
    </source>
</evidence>
<evidence type="ECO:0000313" key="7">
    <source>
        <dbReference type="EMBL" id="GAA4727321.1"/>
    </source>
</evidence>
<keyword evidence="3 6" id="KW-0812">Transmembrane</keyword>
<proteinExistence type="predicted"/>
<accession>A0ABP8YDN6</accession>
<sequence>MRWARLLGGLAILAVVVWWVGPQPFVTAVRSAGPSALVAALALTAVTTVCCAWRWRVLARGLGVEVSLREAVSAYYRSQFLNATLPGGVLGDAHRALRHGALPVVADRGSGQAVQVAAVGALLLTGPAPWAAALLTAGMVAALVRWPQVVVTSLVASAGHVVVFLVAARAAGTDASLAELVPLALLVLLAASIPLNVAGWGPREGMAAWGFAAAGLGAAQGATVAVLYGVLALVATLPGAVLLARGAVRA</sequence>
<dbReference type="Pfam" id="PF03706">
    <property type="entry name" value="LPG_synthase_TM"/>
    <property type="match status" value="1"/>
</dbReference>
<keyword evidence="2" id="KW-1003">Cell membrane</keyword>
<dbReference type="PANTHER" id="PTHR40277:SF1">
    <property type="entry name" value="BLL5419 PROTEIN"/>
    <property type="match status" value="1"/>
</dbReference>
<evidence type="ECO:0000256" key="2">
    <source>
        <dbReference type="ARBA" id="ARBA00022475"/>
    </source>
</evidence>
<evidence type="ECO:0000256" key="5">
    <source>
        <dbReference type="ARBA" id="ARBA00023136"/>
    </source>
</evidence>
<organism evidence="7 8">
    <name type="scientific">Nocardioides endophyticus</name>
    <dbReference type="NCBI Taxonomy" id="1353775"/>
    <lineage>
        <taxon>Bacteria</taxon>
        <taxon>Bacillati</taxon>
        <taxon>Actinomycetota</taxon>
        <taxon>Actinomycetes</taxon>
        <taxon>Propionibacteriales</taxon>
        <taxon>Nocardioidaceae</taxon>
        <taxon>Nocardioides</taxon>
    </lineage>
</organism>
<evidence type="ECO:0000256" key="3">
    <source>
        <dbReference type="ARBA" id="ARBA00022692"/>
    </source>
</evidence>
<feature type="transmembrane region" description="Helical" evidence="6">
    <location>
        <begin position="116"/>
        <end position="143"/>
    </location>
</feature>
<comment type="caution">
    <text evidence="7">The sequence shown here is derived from an EMBL/GenBank/DDBJ whole genome shotgun (WGS) entry which is preliminary data.</text>
</comment>
<protein>
    <submittedName>
        <fullName evidence="7">Uncharacterized protein</fullName>
    </submittedName>
</protein>
<keyword evidence="8" id="KW-1185">Reference proteome</keyword>
<feature type="transmembrane region" description="Helical" evidence="6">
    <location>
        <begin position="221"/>
        <end position="244"/>
    </location>
</feature>
<dbReference type="PANTHER" id="PTHR40277">
    <property type="entry name" value="BLL5419 PROTEIN"/>
    <property type="match status" value="1"/>
</dbReference>
<dbReference type="EMBL" id="BAABKN010000005">
    <property type="protein sequence ID" value="GAA4727321.1"/>
    <property type="molecule type" value="Genomic_DNA"/>
</dbReference>
<name>A0ABP8YDN6_9ACTN</name>
<evidence type="ECO:0000256" key="6">
    <source>
        <dbReference type="SAM" id="Phobius"/>
    </source>
</evidence>
<gene>
    <name evidence="7" type="ORF">GCM10023350_07760</name>
</gene>
<keyword evidence="4 6" id="KW-1133">Transmembrane helix</keyword>
<feature type="transmembrane region" description="Helical" evidence="6">
    <location>
        <begin position="32"/>
        <end position="53"/>
    </location>
</feature>
<comment type="subcellular location">
    <subcellularLocation>
        <location evidence="1">Cell membrane</location>
        <topology evidence="1">Multi-pass membrane protein</topology>
    </subcellularLocation>
</comment>
<reference evidence="8" key="1">
    <citation type="journal article" date="2019" name="Int. J. Syst. Evol. Microbiol.">
        <title>The Global Catalogue of Microorganisms (GCM) 10K type strain sequencing project: providing services to taxonomists for standard genome sequencing and annotation.</title>
        <authorList>
            <consortium name="The Broad Institute Genomics Platform"/>
            <consortium name="The Broad Institute Genome Sequencing Center for Infectious Disease"/>
            <person name="Wu L."/>
            <person name="Ma J."/>
        </authorList>
    </citation>
    <scope>NUCLEOTIDE SEQUENCE [LARGE SCALE GENOMIC DNA]</scope>
    <source>
        <strain evidence="8">JCM 18532</strain>
    </source>
</reference>
<evidence type="ECO:0000256" key="4">
    <source>
        <dbReference type="ARBA" id="ARBA00022989"/>
    </source>
</evidence>
<feature type="transmembrane region" description="Helical" evidence="6">
    <location>
        <begin position="180"/>
        <end position="201"/>
    </location>
</feature>
<dbReference type="Proteomes" id="UP001499882">
    <property type="component" value="Unassembled WGS sequence"/>
</dbReference>
<dbReference type="RefSeq" id="WP_345525275.1">
    <property type="nucleotide sequence ID" value="NZ_BAABKN010000005.1"/>
</dbReference>
<feature type="transmembrane region" description="Helical" evidence="6">
    <location>
        <begin position="149"/>
        <end position="168"/>
    </location>
</feature>
<keyword evidence="5 6" id="KW-0472">Membrane</keyword>